<dbReference type="AlphaFoldDB" id="A0A930YGI8"/>
<dbReference type="EMBL" id="JADKPN010000021">
    <property type="protein sequence ID" value="MBF4765973.1"/>
    <property type="molecule type" value="Genomic_DNA"/>
</dbReference>
<proteinExistence type="predicted"/>
<comment type="caution">
    <text evidence="1">The sequence shown here is derived from an EMBL/GenBank/DDBJ whole genome shotgun (WGS) entry which is preliminary data.</text>
</comment>
<organism evidence="1 2">
    <name type="scientific">Nocardioides islandensis</name>
    <dbReference type="NCBI Taxonomy" id="433663"/>
    <lineage>
        <taxon>Bacteria</taxon>
        <taxon>Bacillati</taxon>
        <taxon>Actinomycetota</taxon>
        <taxon>Actinomycetes</taxon>
        <taxon>Propionibacteriales</taxon>
        <taxon>Nocardioidaceae</taxon>
        <taxon>Nocardioides</taxon>
    </lineage>
</organism>
<dbReference type="Proteomes" id="UP000640489">
    <property type="component" value="Unassembled WGS sequence"/>
</dbReference>
<dbReference type="InterPro" id="IPR042099">
    <property type="entry name" value="ANL_N_sf"/>
</dbReference>
<dbReference type="Gene3D" id="3.40.50.12780">
    <property type="entry name" value="N-terminal domain of ligase-like"/>
    <property type="match status" value="1"/>
</dbReference>
<evidence type="ECO:0000313" key="2">
    <source>
        <dbReference type="Proteomes" id="UP000640489"/>
    </source>
</evidence>
<dbReference type="SUPFAM" id="SSF56801">
    <property type="entry name" value="Acetyl-CoA synthetase-like"/>
    <property type="match status" value="1"/>
</dbReference>
<protein>
    <recommendedName>
        <fullName evidence="3">AMP-dependent synthetase/ligase domain-containing protein</fullName>
    </recommendedName>
</protein>
<reference evidence="1" key="1">
    <citation type="submission" date="2020-11" db="EMBL/GenBank/DDBJ databases">
        <title>Nocardioides sp. nov., isolated from Soil of Cynanchum wilfordii Hemsley rhizosphere.</title>
        <authorList>
            <person name="Lee J.-S."/>
            <person name="Suh M.K."/>
            <person name="Kim J.-S."/>
        </authorList>
    </citation>
    <scope>NUCLEOTIDE SEQUENCE</scope>
    <source>
        <strain evidence="1">KCTC 19275</strain>
    </source>
</reference>
<dbReference type="RefSeq" id="WP_194709159.1">
    <property type="nucleotide sequence ID" value="NZ_JADKPN010000021.1"/>
</dbReference>
<evidence type="ECO:0008006" key="3">
    <source>
        <dbReference type="Google" id="ProtNLM"/>
    </source>
</evidence>
<name>A0A930YGI8_9ACTN</name>
<gene>
    <name evidence="1" type="ORF">ISU07_22790</name>
</gene>
<evidence type="ECO:0000313" key="1">
    <source>
        <dbReference type="EMBL" id="MBF4765973.1"/>
    </source>
</evidence>
<accession>A0A930YGI8</accession>
<sequence>MEIDWIHRPDTLNVCFNALDRHVIHGRADAVALRPDGERPTTFARLLEEVAAFGGVLRAFGVGVGDRVRSGLTGRDGLVVLLACLRVGATFVRDDSAAVAMPGGGVVRRGGQGDELDWDVVLRAGRTDPAPCAEVRADAPAIEADGRTVSTGELLESSTGWPYDALARLLAGEPVTMAP</sequence>
<keyword evidence="2" id="KW-1185">Reference proteome</keyword>